<evidence type="ECO:0000313" key="4">
    <source>
        <dbReference type="EMBL" id="TFD92063.1"/>
    </source>
</evidence>
<dbReference type="Pfam" id="PF00144">
    <property type="entry name" value="Beta-lactamase"/>
    <property type="match status" value="1"/>
</dbReference>
<keyword evidence="4" id="KW-0378">Hydrolase</keyword>
<dbReference type="EMBL" id="SOHM01000012">
    <property type="protein sequence ID" value="TFD92063.1"/>
    <property type="molecule type" value="Genomic_DNA"/>
</dbReference>
<dbReference type="InterPro" id="IPR050491">
    <property type="entry name" value="AmpC-like"/>
</dbReference>
<proteinExistence type="predicted"/>
<name>A0A4R9BX35_9MICO</name>
<feature type="domain" description="Beta-lactamase-related" evidence="3">
    <location>
        <begin position="59"/>
        <end position="375"/>
    </location>
</feature>
<gene>
    <name evidence="4" type="ORF">E3T61_07040</name>
</gene>
<protein>
    <submittedName>
        <fullName evidence="4">Class A beta-lactamase-related serine hydrolase</fullName>
    </submittedName>
</protein>
<evidence type="ECO:0000259" key="3">
    <source>
        <dbReference type="Pfam" id="PF00144"/>
    </source>
</evidence>
<dbReference type="Gene3D" id="3.40.710.10">
    <property type="entry name" value="DD-peptidase/beta-lactamase superfamily"/>
    <property type="match status" value="1"/>
</dbReference>
<reference evidence="4 5" key="1">
    <citation type="submission" date="2019-03" db="EMBL/GenBank/DDBJ databases">
        <title>Genomics of glacier-inhabiting Cryobacterium strains.</title>
        <authorList>
            <person name="Liu Q."/>
            <person name="Xin Y.-H."/>
        </authorList>
    </citation>
    <scope>NUCLEOTIDE SEQUENCE [LARGE SCALE GENOMIC DNA]</scope>
    <source>
        <strain evidence="4 5">Sr59</strain>
    </source>
</reference>
<dbReference type="InterPro" id="IPR001466">
    <property type="entry name" value="Beta-lactam-related"/>
</dbReference>
<dbReference type="InterPro" id="IPR012338">
    <property type="entry name" value="Beta-lactam/transpept-like"/>
</dbReference>
<keyword evidence="2" id="KW-0812">Transmembrane</keyword>
<evidence type="ECO:0000256" key="2">
    <source>
        <dbReference type="SAM" id="Phobius"/>
    </source>
</evidence>
<sequence length="410" mass="43209">MSRTSDNGARGENSAQASPTGRRPRRTLAIGLAAALIVALAAAGAVWKVTAATTDDDLQSLVDGLVDGGYPAAVATRTDADGTAHEVRAGVGDLASRVPVPADGEVRIGSASKTFTAAVVLQLVEEGSVDLDTPIDHYLPGVVTGPSVEPSAITVRQLLQHTSGLPEYADLIAADAFAVRNTYRSPRSMLDIAAQRPVSFAAGERYEYSNTGYLVLGLLVEAISERPLFEQIDTRIVAPLGLEHTYLPTQGEREIRDSHPKGYHVDTGGDLRDISQADPSWTWAAGAMVSTPSELNGFMRALLNGELLGQATMKQMLTGVPTGEELLPGSQYGLGIESTELSCGTAWGHSGDIPGFQTRNAVAADGTAFTVTVTALPWAIFDGPDDELLKRYLVVIDTIDTALCDPASRP</sequence>
<dbReference type="Proteomes" id="UP000298468">
    <property type="component" value="Unassembled WGS sequence"/>
</dbReference>
<dbReference type="PANTHER" id="PTHR46825">
    <property type="entry name" value="D-ALANYL-D-ALANINE-CARBOXYPEPTIDASE/ENDOPEPTIDASE AMPH"/>
    <property type="match status" value="1"/>
</dbReference>
<organism evidence="4 5">
    <name type="scientific">Cryobacterium lactosi</name>
    <dbReference type="NCBI Taxonomy" id="1259202"/>
    <lineage>
        <taxon>Bacteria</taxon>
        <taxon>Bacillati</taxon>
        <taxon>Actinomycetota</taxon>
        <taxon>Actinomycetes</taxon>
        <taxon>Micrococcales</taxon>
        <taxon>Microbacteriaceae</taxon>
        <taxon>Cryobacterium</taxon>
    </lineage>
</organism>
<accession>A0A4R9BX35</accession>
<feature type="region of interest" description="Disordered" evidence="1">
    <location>
        <begin position="1"/>
        <end position="23"/>
    </location>
</feature>
<feature type="transmembrane region" description="Helical" evidence="2">
    <location>
        <begin position="28"/>
        <end position="47"/>
    </location>
</feature>
<keyword evidence="5" id="KW-1185">Reference proteome</keyword>
<dbReference type="OrthoDB" id="3174977at2"/>
<keyword evidence="2" id="KW-0472">Membrane</keyword>
<feature type="compositionally biased region" description="Polar residues" evidence="1">
    <location>
        <begin position="1"/>
        <end position="19"/>
    </location>
</feature>
<dbReference type="AlphaFoldDB" id="A0A4R9BX35"/>
<dbReference type="GO" id="GO:0016787">
    <property type="term" value="F:hydrolase activity"/>
    <property type="evidence" value="ECO:0007669"/>
    <property type="project" value="UniProtKB-KW"/>
</dbReference>
<dbReference type="PANTHER" id="PTHR46825:SF7">
    <property type="entry name" value="D-ALANYL-D-ALANINE CARBOXYPEPTIDASE"/>
    <property type="match status" value="1"/>
</dbReference>
<evidence type="ECO:0000313" key="5">
    <source>
        <dbReference type="Proteomes" id="UP000298468"/>
    </source>
</evidence>
<keyword evidence="2" id="KW-1133">Transmembrane helix</keyword>
<dbReference type="SUPFAM" id="SSF56601">
    <property type="entry name" value="beta-lactamase/transpeptidase-like"/>
    <property type="match status" value="1"/>
</dbReference>
<evidence type="ECO:0000256" key="1">
    <source>
        <dbReference type="SAM" id="MobiDB-lite"/>
    </source>
</evidence>
<comment type="caution">
    <text evidence="4">The sequence shown here is derived from an EMBL/GenBank/DDBJ whole genome shotgun (WGS) entry which is preliminary data.</text>
</comment>